<dbReference type="EMBL" id="BAAAQB010000041">
    <property type="protein sequence ID" value="GAA2143484.1"/>
    <property type="molecule type" value="Genomic_DNA"/>
</dbReference>
<evidence type="ECO:0000313" key="4">
    <source>
        <dbReference type="Proteomes" id="UP001500102"/>
    </source>
</evidence>
<proteinExistence type="predicted"/>
<reference evidence="3 4" key="1">
    <citation type="journal article" date="2019" name="Int. J. Syst. Evol. Microbiol.">
        <title>The Global Catalogue of Microorganisms (GCM) 10K type strain sequencing project: providing services to taxonomists for standard genome sequencing and annotation.</title>
        <authorList>
            <consortium name="The Broad Institute Genomics Platform"/>
            <consortium name="The Broad Institute Genome Sequencing Center for Infectious Disease"/>
            <person name="Wu L."/>
            <person name="Ma J."/>
        </authorList>
    </citation>
    <scope>NUCLEOTIDE SEQUENCE [LARGE SCALE GENOMIC DNA]</scope>
    <source>
        <strain evidence="3 4">JCM 15921</strain>
    </source>
</reference>
<keyword evidence="2" id="KW-1133">Transmembrane helix</keyword>
<feature type="region of interest" description="Disordered" evidence="1">
    <location>
        <begin position="1"/>
        <end position="33"/>
    </location>
</feature>
<keyword evidence="4" id="KW-1185">Reference proteome</keyword>
<feature type="transmembrane region" description="Helical" evidence="2">
    <location>
        <begin position="68"/>
        <end position="84"/>
    </location>
</feature>
<name>A0ABN2ZK62_9MICC</name>
<comment type="caution">
    <text evidence="3">The sequence shown here is derived from an EMBL/GenBank/DDBJ whole genome shotgun (WGS) entry which is preliminary data.</text>
</comment>
<accession>A0ABN2ZK62</accession>
<keyword evidence="2" id="KW-0472">Membrane</keyword>
<dbReference type="RefSeq" id="WP_344367579.1">
    <property type="nucleotide sequence ID" value="NZ_BAAAQB010000041.1"/>
</dbReference>
<evidence type="ECO:0000256" key="1">
    <source>
        <dbReference type="SAM" id="MobiDB-lite"/>
    </source>
</evidence>
<protein>
    <submittedName>
        <fullName evidence="3">Uncharacterized protein</fullName>
    </submittedName>
</protein>
<evidence type="ECO:0000256" key="2">
    <source>
        <dbReference type="SAM" id="Phobius"/>
    </source>
</evidence>
<sequence>MKAPDANLNQPKAHRTDSALQYRTHRSASGRPVVATGRDEIAKAWQDARTSGLQSSDGTVKSQCNRPMIAVGAFALLWVIAVALT</sequence>
<evidence type="ECO:0000313" key="3">
    <source>
        <dbReference type="EMBL" id="GAA2143484.1"/>
    </source>
</evidence>
<dbReference type="Proteomes" id="UP001500102">
    <property type="component" value="Unassembled WGS sequence"/>
</dbReference>
<organism evidence="3 4">
    <name type="scientific">Arthrobacter humicola</name>
    <dbReference type="NCBI Taxonomy" id="409291"/>
    <lineage>
        <taxon>Bacteria</taxon>
        <taxon>Bacillati</taxon>
        <taxon>Actinomycetota</taxon>
        <taxon>Actinomycetes</taxon>
        <taxon>Micrococcales</taxon>
        <taxon>Micrococcaceae</taxon>
        <taxon>Arthrobacter</taxon>
    </lineage>
</organism>
<keyword evidence="2" id="KW-0812">Transmembrane</keyword>
<gene>
    <name evidence="3" type="ORF">GCM10009825_33870</name>
</gene>